<dbReference type="InterPro" id="IPR037883">
    <property type="entry name" value="Knr4/Smi1-like_sf"/>
</dbReference>
<name>A0A385D8F7_9ACTN</name>
<evidence type="ECO:0000313" key="2">
    <source>
        <dbReference type="EMBL" id="AXQ54668.1"/>
    </source>
</evidence>
<dbReference type="AlphaFoldDB" id="A0A385D8F7"/>
<gene>
    <name evidence="2" type="ORF">D0C37_08690</name>
</gene>
<dbReference type="KEGG" id="sky:D0C37_08690"/>
<proteinExistence type="predicted"/>
<dbReference type="Proteomes" id="UP000259636">
    <property type="component" value="Chromosome"/>
</dbReference>
<dbReference type="SUPFAM" id="SSF160631">
    <property type="entry name" value="SMI1/KNR4-like"/>
    <property type="match status" value="1"/>
</dbReference>
<accession>A0A385D8F7</accession>
<sequence>MNGAVRPTEPAQDAFARLLVRMSPELGDDQEVDWQAVKAKGFRFPGDYQLFMQHYGAGTIEDTLTVIPPPSGDDLEHDWMLRDTYLACDFWPPEAPGTAGDWPVERQLAERPPLIAWAVTTAGDLVCWLSKEDDPDQWPVAVWGRQEGPDHWTIVPLGMSGFLLGLFHAELDKDPLSDSGLWDKPSPRFISEKAEGRMRAEGIDPWTGEPDPLAGISFDD</sequence>
<feature type="region of interest" description="Disordered" evidence="1">
    <location>
        <begin position="201"/>
        <end position="220"/>
    </location>
</feature>
<dbReference type="EMBL" id="CP031742">
    <property type="protein sequence ID" value="AXQ54668.1"/>
    <property type="molecule type" value="Genomic_DNA"/>
</dbReference>
<dbReference type="Pfam" id="PF14568">
    <property type="entry name" value="SUKH_6"/>
    <property type="match status" value="1"/>
</dbReference>
<evidence type="ECO:0008006" key="4">
    <source>
        <dbReference type="Google" id="ProtNLM"/>
    </source>
</evidence>
<protein>
    <recommendedName>
        <fullName evidence="4">SMI1/KNR4 family protein</fullName>
    </recommendedName>
</protein>
<evidence type="ECO:0000256" key="1">
    <source>
        <dbReference type="SAM" id="MobiDB-lite"/>
    </source>
</evidence>
<dbReference type="RefSeq" id="WP_030695681.1">
    <property type="nucleotide sequence ID" value="NZ_CP031742.1"/>
</dbReference>
<dbReference type="GeneID" id="300114270"/>
<organism evidence="2 3">
    <name type="scientific">Streptomyces koyangensis</name>
    <dbReference type="NCBI Taxonomy" id="188770"/>
    <lineage>
        <taxon>Bacteria</taxon>
        <taxon>Bacillati</taxon>
        <taxon>Actinomycetota</taxon>
        <taxon>Actinomycetes</taxon>
        <taxon>Kitasatosporales</taxon>
        <taxon>Streptomycetaceae</taxon>
        <taxon>Streptomyces</taxon>
        <taxon>Streptomyces aurantiacus group</taxon>
    </lineage>
</organism>
<reference evidence="2 3" key="1">
    <citation type="submission" date="2018-08" db="EMBL/GenBank/DDBJ databases">
        <authorList>
            <person name="Ferrada E.E."/>
            <person name="Latorre B.A."/>
        </authorList>
    </citation>
    <scope>NUCLEOTIDE SEQUENCE [LARGE SCALE GENOMIC DNA]</scope>
    <source>
        <strain evidence="2 3">VK-A60T</strain>
    </source>
</reference>
<evidence type="ECO:0000313" key="3">
    <source>
        <dbReference type="Proteomes" id="UP000259636"/>
    </source>
</evidence>